<organism evidence="2 3">
    <name type="scientific">candidate division Kazan bacterium RIFCSPLOWO2_01_FULL_48_13</name>
    <dbReference type="NCBI Taxonomy" id="1798539"/>
    <lineage>
        <taxon>Bacteria</taxon>
        <taxon>Bacteria division Kazan-3B-28</taxon>
    </lineage>
</organism>
<sequence>MPATKISLDNAKTEKLFYFVATVVVYRESDGRCLIIKRDEREKVHPGKWGIPGGKLEWNDLDIEHPTRINNGVLDYVGALEDLLKREAKEEANVEIGGDFAYITSVAFVRPDETPVMMVEMAAKYLGGEVVLERGGFTDYAWVNAEEIQAYDCIGDIKGEVAKAISILNRVAVIS</sequence>
<dbReference type="AlphaFoldDB" id="A0A1F4PP46"/>
<evidence type="ECO:0000259" key="1">
    <source>
        <dbReference type="PROSITE" id="PS51462"/>
    </source>
</evidence>
<name>A0A1F4PP46_UNCK3</name>
<dbReference type="Gene3D" id="3.90.79.10">
    <property type="entry name" value="Nucleoside Triphosphate Pyrophosphohydrolase"/>
    <property type="match status" value="1"/>
</dbReference>
<evidence type="ECO:0000313" key="3">
    <source>
        <dbReference type="Proteomes" id="UP000179010"/>
    </source>
</evidence>
<comment type="caution">
    <text evidence="2">The sequence shown here is derived from an EMBL/GenBank/DDBJ whole genome shotgun (WGS) entry which is preliminary data.</text>
</comment>
<dbReference type="Proteomes" id="UP000179010">
    <property type="component" value="Unassembled WGS sequence"/>
</dbReference>
<dbReference type="SUPFAM" id="SSF55811">
    <property type="entry name" value="Nudix"/>
    <property type="match status" value="1"/>
</dbReference>
<reference evidence="2 3" key="1">
    <citation type="journal article" date="2016" name="Nat. Commun.">
        <title>Thousands of microbial genomes shed light on interconnected biogeochemical processes in an aquifer system.</title>
        <authorList>
            <person name="Anantharaman K."/>
            <person name="Brown C.T."/>
            <person name="Hug L.A."/>
            <person name="Sharon I."/>
            <person name="Castelle C.J."/>
            <person name="Probst A.J."/>
            <person name="Thomas B.C."/>
            <person name="Singh A."/>
            <person name="Wilkins M.J."/>
            <person name="Karaoz U."/>
            <person name="Brodie E.L."/>
            <person name="Williams K.H."/>
            <person name="Hubbard S.S."/>
            <person name="Banfield J.F."/>
        </authorList>
    </citation>
    <scope>NUCLEOTIDE SEQUENCE [LARGE SCALE GENOMIC DNA]</scope>
</reference>
<dbReference type="Pfam" id="PF00293">
    <property type="entry name" value="NUDIX"/>
    <property type="match status" value="1"/>
</dbReference>
<feature type="domain" description="Nudix hydrolase" evidence="1">
    <location>
        <begin position="16"/>
        <end position="169"/>
    </location>
</feature>
<protein>
    <recommendedName>
        <fullName evidence="1">Nudix hydrolase domain-containing protein</fullName>
    </recommendedName>
</protein>
<proteinExistence type="predicted"/>
<dbReference type="EMBL" id="METE01000004">
    <property type="protein sequence ID" value="OGB85366.1"/>
    <property type="molecule type" value="Genomic_DNA"/>
</dbReference>
<gene>
    <name evidence="2" type="ORF">A2994_01920</name>
</gene>
<dbReference type="InterPro" id="IPR000086">
    <property type="entry name" value="NUDIX_hydrolase_dom"/>
</dbReference>
<dbReference type="STRING" id="1798539.A2994_01920"/>
<evidence type="ECO:0000313" key="2">
    <source>
        <dbReference type="EMBL" id="OGB85366.1"/>
    </source>
</evidence>
<accession>A0A1F4PP46</accession>
<dbReference type="InterPro" id="IPR015797">
    <property type="entry name" value="NUDIX_hydrolase-like_dom_sf"/>
</dbReference>
<dbReference type="PROSITE" id="PS51462">
    <property type="entry name" value="NUDIX"/>
    <property type="match status" value="1"/>
</dbReference>